<dbReference type="EMBL" id="KT887560">
    <property type="protein sequence ID" value="ALY08351.1"/>
    <property type="molecule type" value="Genomic_DNA"/>
</dbReference>
<organism evidence="1">
    <name type="scientific">Pseudomonas aeruginosa</name>
    <dbReference type="NCBI Taxonomy" id="287"/>
    <lineage>
        <taxon>Bacteria</taxon>
        <taxon>Pseudomonadati</taxon>
        <taxon>Pseudomonadota</taxon>
        <taxon>Gammaproteobacteria</taxon>
        <taxon>Pseudomonadales</taxon>
        <taxon>Pseudomonadaceae</taxon>
        <taxon>Pseudomonas</taxon>
    </lineage>
</organism>
<sequence length="79" mass="8776">MAAINFSHPIGTEKMCDSIVYAPMDELEFERLLGLATLFNDNDEWPIDFTELQELSELLGKLKSCVDVAIDNAPEAAKS</sequence>
<dbReference type="AlphaFoldDB" id="A0A0U4IJI7"/>
<protein>
    <submittedName>
        <fullName evidence="1">Uncharacterized protein</fullName>
    </submittedName>
</protein>
<name>A0A0U4IJI7_PSEAI</name>
<reference evidence="1" key="1">
    <citation type="journal article" date="2015" name="MBio">
        <title>Phylogenetic Distribution of CRISPR-Cas Systems in Antibiotic-Resistant Pseudomonas aeruginosa.</title>
        <authorList>
            <person name="van Belkum A."/>
            <person name="Soriaga L.B."/>
            <person name="LaFave M.C."/>
            <person name="Akella S."/>
            <person name="Veyrieras J.B."/>
            <person name="Barbu E.M."/>
            <person name="Shortridge D."/>
            <person name="Blanc B."/>
            <person name="Hannum G."/>
            <person name="Zambardi G."/>
            <person name="Miller K."/>
            <person name="Enright M.C."/>
            <person name="Mugnier N."/>
            <person name="Brami D."/>
            <person name="Schicklin S."/>
            <person name="Felderman M."/>
            <person name="Schwartz A.S."/>
            <person name="Richardson T.H."/>
            <person name="Peterson T.C."/>
            <person name="Hubby B."/>
            <person name="Cady K.C."/>
        </authorList>
    </citation>
    <scope>NUCLEOTIDE SEQUENCE</scope>
    <source>
        <strain evidence="1">WH-SGI-V-07174</strain>
    </source>
</reference>
<proteinExistence type="predicted"/>
<evidence type="ECO:0000313" key="1">
    <source>
        <dbReference type="EMBL" id="ALY08351.1"/>
    </source>
</evidence>
<accession>A0A0U4IJI7</accession>